<evidence type="ECO:0008006" key="5">
    <source>
        <dbReference type="Google" id="ProtNLM"/>
    </source>
</evidence>
<reference evidence="3 4" key="1">
    <citation type="submission" date="2023-03" db="EMBL/GenBank/DDBJ databases">
        <title>Genome insight into feeding habits of ladybird beetles.</title>
        <authorList>
            <person name="Li H.-S."/>
            <person name="Huang Y.-H."/>
            <person name="Pang H."/>
        </authorList>
    </citation>
    <scope>NUCLEOTIDE SEQUENCE [LARGE SCALE GENOMIC DNA]</scope>
    <source>
        <strain evidence="3">SYSU_2023b</strain>
        <tissue evidence="3">Whole body</tissue>
    </source>
</reference>
<protein>
    <recommendedName>
        <fullName evidence="5">UHRF1-binding protein 1-like</fullName>
    </recommendedName>
</protein>
<comment type="caution">
    <text evidence="3">The sequence shown here is derived from an EMBL/GenBank/DDBJ whole genome shotgun (WGS) entry which is preliminary data.</text>
</comment>
<feature type="region of interest" description="Disordered" evidence="2">
    <location>
        <begin position="404"/>
        <end position="438"/>
    </location>
</feature>
<dbReference type="PANTHER" id="PTHR22774">
    <property type="entry name" value="CHOREIN N-TERMINAL DOMAIN-CONTAINING PROTEIN"/>
    <property type="match status" value="1"/>
</dbReference>
<dbReference type="PANTHER" id="PTHR22774:SF11">
    <property type="entry name" value="CHOREIN N-TERMINAL DOMAIN-CONTAINING PROTEIN"/>
    <property type="match status" value="1"/>
</dbReference>
<feature type="coiled-coil region" evidence="1">
    <location>
        <begin position="1239"/>
        <end position="1307"/>
    </location>
</feature>
<dbReference type="Proteomes" id="UP001431783">
    <property type="component" value="Unassembled WGS sequence"/>
</dbReference>
<sequence length="1319" mass="148065">MVSILKNQLLKHLQRFTKNLSADKINLSTFKGEGELSNLELNEIVLTDLLELPSFLRLTKAWCNKVTFRIPWTKLRSVPIHLSLDEVNITIETCEELRSMSTQGALSEYGIAQGKYGYINKVIDGITVTVNHVNILFNSPAFSATIQISRILLESKSPKWEKADLRMTRLKEPSKGQLLIFKELEWQTLKIEAKSTKDVNLTPLRLITNQATCRIVIKKRLADCFVVGSRLVVILEDLLWVLTDSQLKAALHFADSLSGLIQKATQITRKTKAARKLEELPEYQAQLEQEARTKDSISTSKPFAMNDVLETSYHFLSAQIVLHLCDDPGAGRSSHPNLKDGGALQVNVSKFQIDFYPYHLAKASRKHWPKYNEGSFPHTLWQEQALSHFKSKFVDLINKNRTPHASLSRTSKGPEHPISTHTSPTDTKKSTSPVGKDVKKRVESQLSKLMTSCTIVRVEDFTIYKVATSGKKQPFKEFISGDRDHMQLPKDSSIVHAEFIYYYYPDDIAFPLPPPKFYVQVNPVQVLFDSDTVLWANSFGLNLYQSLMASKSEIPTSNLTYIDVKIECILPRVSFESNVPHINQKDRPKILNFQVTRATITNVRSLELSSRADLAKCVDNFHMGSLFFGSDFPSVSTDLYIVTQKFLDHISSCDNIRDVPTELDTISVDVLIEQLSRELLWTEAKDVWSINLDPIWGDFLGARAVGLSRPVPFLDTVPVTIWLHSHMDPNSTIKTSNEHKTGHTADIHALAQISNLVSVQINHYQYLFLLRLAEDLAELSTFVSLDSNRILKVESSGSLIVGALLPQVEVTFVMPAQTPGKESSGGDVESFVPDSSSIVDDMLVHGSTATVWQNSNLSITHMEQQTAKKSIPNGSNALLEMSSSQSMDFVNSDLPPKALTRQESTIGAKSEVKTIQNNLNEGISSMRKGFSNFMSSIDNALKPSGDDASDTLSLRSDSSDSENYVMVNIGEEGTTCDLMFSFKSNFEYLDSGASAAIEMASEVIEEESTITSTSGHSVHDSCRRKDLVSVATFKLGKVEFLQQSIGYSSSIKMQVGNISCEDCNSIPWDEFQNKFSSRSRGWSDDPADASTSPKVRLRLDHNLILPNSRSMMQLDFRDRENLKKLFRDNLVVKLNGLSLNLSMSVVTGLVDLIEDEIIQTPIPLQIFLDNVGIHLNEDRPPANITSPGPIPIDLDIVQLYITQREDGVFHLLPQPPDPVSSVTSITSAQESEQQSVKLNKQLILDNEELKRRLAAFDRISEENRILRKAKEEKDVLKACLTSAQDEVMRLLDEKVKLLDDMRRLQDQMNERGRQWNSKR</sequence>
<evidence type="ECO:0000256" key="1">
    <source>
        <dbReference type="SAM" id="Coils"/>
    </source>
</evidence>
<dbReference type="Pfam" id="PF24917">
    <property type="entry name" value="BLTP3A_B"/>
    <property type="match status" value="2"/>
</dbReference>
<dbReference type="InterPro" id="IPR026728">
    <property type="entry name" value="BLTP3A/B"/>
</dbReference>
<evidence type="ECO:0000313" key="4">
    <source>
        <dbReference type="Proteomes" id="UP001431783"/>
    </source>
</evidence>
<evidence type="ECO:0000313" key="3">
    <source>
        <dbReference type="EMBL" id="KAK9891592.1"/>
    </source>
</evidence>
<keyword evidence="1" id="KW-0175">Coiled coil</keyword>
<evidence type="ECO:0000256" key="2">
    <source>
        <dbReference type="SAM" id="MobiDB-lite"/>
    </source>
</evidence>
<gene>
    <name evidence="3" type="ORF">WA026_015552</name>
</gene>
<name>A0AAW1VF53_9CUCU</name>
<dbReference type="EMBL" id="JARQZJ010000129">
    <property type="protein sequence ID" value="KAK9891592.1"/>
    <property type="molecule type" value="Genomic_DNA"/>
</dbReference>
<accession>A0AAW1VF53</accession>
<feature type="compositionally biased region" description="Low complexity" evidence="2">
    <location>
        <begin position="419"/>
        <end position="433"/>
    </location>
</feature>
<keyword evidence="4" id="KW-1185">Reference proteome</keyword>
<organism evidence="3 4">
    <name type="scientific">Henosepilachna vigintioctopunctata</name>
    <dbReference type="NCBI Taxonomy" id="420089"/>
    <lineage>
        <taxon>Eukaryota</taxon>
        <taxon>Metazoa</taxon>
        <taxon>Ecdysozoa</taxon>
        <taxon>Arthropoda</taxon>
        <taxon>Hexapoda</taxon>
        <taxon>Insecta</taxon>
        <taxon>Pterygota</taxon>
        <taxon>Neoptera</taxon>
        <taxon>Endopterygota</taxon>
        <taxon>Coleoptera</taxon>
        <taxon>Polyphaga</taxon>
        <taxon>Cucujiformia</taxon>
        <taxon>Coccinelloidea</taxon>
        <taxon>Coccinellidae</taxon>
        <taxon>Epilachninae</taxon>
        <taxon>Epilachnini</taxon>
        <taxon>Henosepilachna</taxon>
    </lineage>
</organism>
<proteinExistence type="predicted"/>